<dbReference type="Proteomes" id="UP000339690">
    <property type="component" value="Chromosome"/>
</dbReference>
<reference evidence="3 4" key="1">
    <citation type="submission" date="2019-11" db="EMBL/GenBank/DDBJ databases">
        <title>Gracilibacillus salitolerans sp. nov., a moderate halophile isolated from a saline soil in northwest China.</title>
        <authorList>
            <person name="Gan L."/>
        </authorList>
    </citation>
    <scope>NUCLEOTIDE SEQUENCE [LARGE SCALE GENOMIC DNA]</scope>
    <source>
        <strain evidence="3 4">SCU50</strain>
    </source>
</reference>
<evidence type="ECO:0000313" key="3">
    <source>
        <dbReference type="EMBL" id="QGH35962.1"/>
    </source>
</evidence>
<feature type="transmembrane region" description="Helical" evidence="1">
    <location>
        <begin position="82"/>
        <end position="106"/>
    </location>
</feature>
<dbReference type="EMBL" id="CP045915">
    <property type="protein sequence ID" value="QGH35962.1"/>
    <property type="molecule type" value="Genomic_DNA"/>
</dbReference>
<gene>
    <name evidence="3" type="ORF">GI584_18730</name>
</gene>
<feature type="transmembrane region" description="Helical" evidence="1">
    <location>
        <begin position="140"/>
        <end position="159"/>
    </location>
</feature>
<dbReference type="GO" id="GO:0008237">
    <property type="term" value="F:metallopeptidase activity"/>
    <property type="evidence" value="ECO:0007669"/>
    <property type="project" value="UniProtKB-KW"/>
</dbReference>
<dbReference type="KEGG" id="grc:GI584_18730"/>
<protein>
    <submittedName>
        <fullName evidence="3">CPBP family intramembrane metalloprotease</fullName>
    </submittedName>
</protein>
<dbReference type="AlphaFoldDB" id="A0A5Q2TPC5"/>
<feature type="transmembrane region" description="Helical" evidence="1">
    <location>
        <begin position="223"/>
        <end position="241"/>
    </location>
</feature>
<evidence type="ECO:0000313" key="4">
    <source>
        <dbReference type="Proteomes" id="UP000339690"/>
    </source>
</evidence>
<feature type="transmembrane region" description="Helical" evidence="1">
    <location>
        <begin position="52"/>
        <end position="70"/>
    </location>
</feature>
<feature type="transmembrane region" description="Helical" evidence="1">
    <location>
        <begin position="7"/>
        <end position="24"/>
    </location>
</feature>
<evidence type="ECO:0000256" key="1">
    <source>
        <dbReference type="SAM" id="Phobius"/>
    </source>
</evidence>
<evidence type="ECO:0000259" key="2">
    <source>
        <dbReference type="Pfam" id="PF02517"/>
    </source>
</evidence>
<dbReference type="GO" id="GO:0006508">
    <property type="term" value="P:proteolysis"/>
    <property type="evidence" value="ECO:0007669"/>
    <property type="project" value="UniProtKB-KW"/>
</dbReference>
<dbReference type="GO" id="GO:0004175">
    <property type="term" value="F:endopeptidase activity"/>
    <property type="evidence" value="ECO:0007669"/>
    <property type="project" value="UniProtKB-ARBA"/>
</dbReference>
<feature type="transmembrane region" description="Helical" evidence="1">
    <location>
        <begin position="165"/>
        <end position="187"/>
    </location>
</feature>
<proteinExistence type="predicted"/>
<accession>A0A5Q2TPC5</accession>
<keyword evidence="3" id="KW-0378">Hydrolase</keyword>
<organism evidence="3 4">
    <name type="scientific">Gracilibacillus salitolerans</name>
    <dbReference type="NCBI Taxonomy" id="2663022"/>
    <lineage>
        <taxon>Bacteria</taxon>
        <taxon>Bacillati</taxon>
        <taxon>Bacillota</taxon>
        <taxon>Bacilli</taxon>
        <taxon>Bacillales</taxon>
        <taxon>Bacillaceae</taxon>
        <taxon>Gracilibacillus</taxon>
    </lineage>
</organism>
<keyword evidence="3" id="KW-0645">Protease</keyword>
<dbReference type="Pfam" id="PF02517">
    <property type="entry name" value="Rce1-like"/>
    <property type="match status" value="1"/>
</dbReference>
<dbReference type="RefSeq" id="WP_153792175.1">
    <property type="nucleotide sequence ID" value="NZ_CP045915.1"/>
</dbReference>
<sequence length="267" mass="30740">MKKTKDNFIQIIIGTIFLCGMMVISYGNNTTLVLLVFACLFALGIAIKRYRYIIINIFIFLLSFQLYVSVRQLLHIYMENIQVIVILDRILLSIVILSLVFTSYLYKKPVDSYLNKPQWHNRVYFPFVTHGFHFIKISKFLKIAILCNVVVFVPLILFFNNMEQIRNLLFFAIIFSLINATIEELIWRGAFLNLLSKEFSMVFALIVTSLAFGIQHVVLGIPILAAVSFSIGGLFFAIVVIRANSIFPAIMWHFIINLFMVFSGLII</sequence>
<name>A0A5Q2TPC5_9BACI</name>
<feature type="transmembrane region" description="Helical" evidence="1">
    <location>
        <begin position="246"/>
        <end position="266"/>
    </location>
</feature>
<keyword evidence="4" id="KW-1185">Reference proteome</keyword>
<keyword evidence="1" id="KW-1133">Transmembrane helix</keyword>
<feature type="domain" description="CAAX prenyl protease 2/Lysostaphin resistance protein A-like" evidence="2">
    <location>
        <begin position="167"/>
        <end position="259"/>
    </location>
</feature>
<keyword evidence="3" id="KW-0482">Metalloprotease</keyword>
<dbReference type="GO" id="GO:0080120">
    <property type="term" value="P:CAAX-box protein maturation"/>
    <property type="evidence" value="ECO:0007669"/>
    <property type="project" value="UniProtKB-ARBA"/>
</dbReference>
<keyword evidence="1" id="KW-0812">Transmembrane</keyword>
<dbReference type="InterPro" id="IPR003675">
    <property type="entry name" value="Rce1/LyrA-like_dom"/>
</dbReference>
<feature type="transmembrane region" description="Helical" evidence="1">
    <location>
        <begin position="30"/>
        <end position="47"/>
    </location>
</feature>
<keyword evidence="1" id="KW-0472">Membrane</keyword>